<dbReference type="InterPro" id="IPR053520">
    <property type="entry name" value="Transposase_Tn903"/>
</dbReference>
<dbReference type="InterPro" id="IPR053172">
    <property type="entry name" value="Tn903_transposase"/>
</dbReference>
<dbReference type="PANTHER" id="PTHR34631">
    <property type="match status" value="1"/>
</dbReference>
<dbReference type="HOGENOM" id="CLU_062982_1_1_6"/>
<evidence type="ECO:0000259" key="1">
    <source>
        <dbReference type="Pfam" id="PF13737"/>
    </source>
</evidence>
<dbReference type="EMBL" id="GG705011">
    <property type="protein sequence ID" value="EEY93986.1"/>
    <property type="molecule type" value="Genomic_DNA"/>
</dbReference>
<dbReference type="InterPro" id="IPR025668">
    <property type="entry name" value="Tnp_DDE_dom"/>
</dbReference>
<evidence type="ECO:0000313" key="2">
    <source>
        <dbReference type="EMBL" id="EEY93986.1"/>
    </source>
</evidence>
<gene>
    <name evidence="2" type="ORF">HMPREF0026_01262</name>
</gene>
<dbReference type="Proteomes" id="UP000018442">
    <property type="component" value="Unassembled WGS sequence"/>
</dbReference>
<dbReference type="Pfam" id="PF13737">
    <property type="entry name" value="DDE_Tnp_1_5"/>
    <property type="match status" value="1"/>
</dbReference>
<dbReference type="NCBIfam" id="NF033579">
    <property type="entry name" value="transpos_IS5_2"/>
    <property type="match status" value="1"/>
</dbReference>
<dbReference type="AlphaFoldDB" id="D0SJG4"/>
<accession>D0SJG4</accession>
<dbReference type="PANTHER" id="PTHR34631:SF3">
    <property type="entry name" value="ISSOD12 TRANSPOSASE TNPA_ISSOD12"/>
    <property type="match status" value="1"/>
</dbReference>
<evidence type="ECO:0000313" key="3">
    <source>
        <dbReference type="Proteomes" id="UP000018442"/>
    </source>
</evidence>
<protein>
    <submittedName>
        <fullName evidence="2">Transposase, IS4 family</fullName>
    </submittedName>
</protein>
<reference evidence="3" key="1">
    <citation type="journal article" date="2012" name="PLoS ONE">
        <title>The success of Acinetobacter species; genetic, metabolic and virulence attributes.</title>
        <authorList>
            <person name="Peleg A.Y."/>
            <person name="de Breij A."/>
            <person name="Adams M.D."/>
            <person name="Cerqueira G.M."/>
            <person name="Mocali S."/>
            <person name="Galardini M."/>
            <person name="Nibbering P.H."/>
            <person name="Earl A.M."/>
            <person name="Ward D.V."/>
            <person name="Paterson D.L."/>
            <person name="Seifert H."/>
            <person name="Dijkshoorn L."/>
        </authorList>
    </citation>
    <scope>NUCLEOTIDE SEQUENCE [LARGE SCALE GENOMIC DNA]</scope>
    <source>
        <strain evidence="3">SH205</strain>
    </source>
</reference>
<name>D0SJG4_ACIJU</name>
<organism evidence="2 3">
    <name type="scientific">Acinetobacter junii SH205</name>
    <dbReference type="NCBI Taxonomy" id="575587"/>
    <lineage>
        <taxon>Bacteria</taxon>
        <taxon>Pseudomonadati</taxon>
        <taxon>Pseudomonadota</taxon>
        <taxon>Gammaproteobacteria</taxon>
        <taxon>Moraxellales</taxon>
        <taxon>Moraxellaceae</taxon>
        <taxon>Acinetobacter</taxon>
    </lineage>
</organism>
<proteinExistence type="predicted"/>
<sequence>NQTYSDTAIQCFLMIKSLFRLSLRMVTGFSQSLIELCGLNWTAPDYSTLCRRQKHIDIAISYQKSRDGLHLLVDSTGLKFLGEGEWKRKKHQPEYRRQWRKLHIGIDAKTLQIRAVQLTTNNMSDSQVLGDLLDQIPLDERIDSVYTYGAYDTKHCRQVILDRDAHTVIPPRKNAKLWKDKKLRSLERNELLKTVKRLGRSLWKKWSGYHRRILVETKRHSIKLLGDKLTAKSFPSQVNEIHARVAVLNKFTELGRPHTHVVT</sequence>
<feature type="domain" description="Transposase DDE" evidence="1">
    <location>
        <begin position="2"/>
        <end position="83"/>
    </location>
</feature>
<feature type="non-terminal residue" evidence="2">
    <location>
        <position position="1"/>
    </location>
</feature>